<dbReference type="PANTHER" id="PTHR43574">
    <property type="entry name" value="EPIMERASE-RELATED"/>
    <property type="match status" value="1"/>
</dbReference>
<gene>
    <name evidence="3" type="ORF">SAMN05660835_00305</name>
</gene>
<dbReference type="OrthoDB" id="9802815at2"/>
<dbReference type="EMBL" id="FMYU01000002">
    <property type="protein sequence ID" value="SDC09701.1"/>
    <property type="molecule type" value="Genomic_DNA"/>
</dbReference>
<keyword evidence="1" id="KW-0520">NAD</keyword>
<name>A0A1G6ITE7_9BACT</name>
<accession>A0A1G6ITE7</accession>
<proteinExistence type="predicted"/>
<sequence>MIFIPGCAGFIGFSTTRALLEQGKTCVGIDNLNQYYDVKMKQKRLSILKGYKNFIFYEADVENFDVLKLIFQMHKFDSIINLAARAGVRYSMQNPFVYLSTNTLGTLNLFELAKRFGVEKVVLASTSSLYAGESLPFREDYCVNKPLSVYAASKKAMEAIAYSYYQLYGIDVTMLRYFTVYGPYGRPDMSIFRFIKWIYEEEPVIIFGDGSQSRDFTYIDDAVDATIKGLKKVGCEAFNVGANTSYSLNYIISLIEQNLGKKAKIVHKEFHKADVLATRADFSKINSMLDFTPKVTIEEGIKRLCDWYVENASFLKDISTKEQDR</sequence>
<dbReference type="PRINTS" id="PR01713">
    <property type="entry name" value="NUCEPIMERASE"/>
</dbReference>
<dbReference type="Pfam" id="PF01370">
    <property type="entry name" value="Epimerase"/>
    <property type="match status" value="1"/>
</dbReference>
<evidence type="ECO:0000256" key="1">
    <source>
        <dbReference type="ARBA" id="ARBA00023027"/>
    </source>
</evidence>
<organism evidence="3 4">
    <name type="scientific">Desulfurella multipotens</name>
    <dbReference type="NCBI Taxonomy" id="79269"/>
    <lineage>
        <taxon>Bacteria</taxon>
        <taxon>Pseudomonadati</taxon>
        <taxon>Campylobacterota</taxon>
        <taxon>Desulfurellia</taxon>
        <taxon>Desulfurellales</taxon>
        <taxon>Desulfurellaceae</taxon>
        <taxon>Desulfurella</taxon>
    </lineage>
</organism>
<dbReference type="AlphaFoldDB" id="A0A1G6ITE7"/>
<dbReference type="RefSeq" id="WP_025392701.1">
    <property type="nucleotide sequence ID" value="NZ_FMYU01000002.1"/>
</dbReference>
<protein>
    <submittedName>
        <fullName evidence="3">Nucleoside-diphosphate-sugar epimerase</fullName>
    </submittedName>
</protein>
<dbReference type="Proteomes" id="UP000199411">
    <property type="component" value="Unassembled WGS sequence"/>
</dbReference>
<evidence type="ECO:0000259" key="2">
    <source>
        <dbReference type="Pfam" id="PF01370"/>
    </source>
</evidence>
<evidence type="ECO:0000313" key="4">
    <source>
        <dbReference type="Proteomes" id="UP000199411"/>
    </source>
</evidence>
<dbReference type="SUPFAM" id="SSF51735">
    <property type="entry name" value="NAD(P)-binding Rossmann-fold domains"/>
    <property type="match status" value="1"/>
</dbReference>
<keyword evidence="4" id="KW-1185">Reference proteome</keyword>
<dbReference type="InterPro" id="IPR001509">
    <property type="entry name" value="Epimerase_deHydtase"/>
</dbReference>
<reference evidence="4" key="1">
    <citation type="submission" date="2016-10" db="EMBL/GenBank/DDBJ databases">
        <authorList>
            <person name="Varghese N."/>
            <person name="Submissions S."/>
        </authorList>
    </citation>
    <scope>NUCLEOTIDE SEQUENCE [LARGE SCALE GENOMIC DNA]</scope>
    <source>
        <strain evidence="4">DSM 8415</strain>
    </source>
</reference>
<dbReference type="InterPro" id="IPR036291">
    <property type="entry name" value="NAD(P)-bd_dom_sf"/>
</dbReference>
<evidence type="ECO:0000313" key="3">
    <source>
        <dbReference type="EMBL" id="SDC09701.1"/>
    </source>
</evidence>
<dbReference type="Gene3D" id="3.40.50.720">
    <property type="entry name" value="NAD(P)-binding Rossmann-like Domain"/>
    <property type="match status" value="1"/>
</dbReference>
<feature type="domain" description="NAD-dependent epimerase/dehydratase" evidence="2">
    <location>
        <begin position="2"/>
        <end position="241"/>
    </location>
</feature>
<dbReference type="Gene3D" id="3.90.25.10">
    <property type="entry name" value="UDP-galactose 4-epimerase, domain 1"/>
    <property type="match status" value="1"/>
</dbReference>